<dbReference type="EMBL" id="JAFREP010000028">
    <property type="protein sequence ID" value="MBO1321840.1"/>
    <property type="molecule type" value="Genomic_DNA"/>
</dbReference>
<protein>
    <submittedName>
        <fullName evidence="1">Uncharacterized protein</fullName>
    </submittedName>
</protein>
<dbReference type="AlphaFoldDB" id="A0A8J7QGH2"/>
<reference evidence="1" key="1">
    <citation type="submission" date="2021-03" db="EMBL/GenBank/DDBJ databases">
        <authorList>
            <person name="Wang G."/>
        </authorList>
    </citation>
    <scope>NUCLEOTIDE SEQUENCE</scope>
    <source>
        <strain evidence="1">KCTC 12899</strain>
    </source>
</reference>
<evidence type="ECO:0000313" key="1">
    <source>
        <dbReference type="EMBL" id="MBO1321840.1"/>
    </source>
</evidence>
<dbReference type="Proteomes" id="UP000664417">
    <property type="component" value="Unassembled WGS sequence"/>
</dbReference>
<evidence type="ECO:0000313" key="2">
    <source>
        <dbReference type="Proteomes" id="UP000664417"/>
    </source>
</evidence>
<sequence>MRRGFSYALSLGVLLTLTLLTTLLLGRLHHQSAVEHAWWRHEQAVLNCQGAVNAFMTDFAGARPQTRGAFTFVSDVGFTYRAVPFGAFWLLRTDGFADGTQAAAWQLVGSAWPDGPALHLDQPLDNLHAGEAVTLDGRLAVQRRGEDRDHPLFNRAVPAPFPGVSVAHIQRHLQRQFSSEWRAALTEVVPDAYQHQSGDRVALDEIAAAAPGAGLVIVRCTQSAQIVGDWAGDRPLLILAEGDVVLRAPAQLKRVWLVSRGIVRLRGGLSGQEVHVAAGSVAVDGAVALTRASMIALPFQANARQPAVLTLNARGSFEGALLALAEQGGGRVVVQIGAALDTQGLVWSGGDLQVQGKHRGRLLGRRWVYAKSGSQFVGRLENLEILEVGGLWSPWLGREDPGRVKARWGLR</sequence>
<comment type="caution">
    <text evidence="1">The sequence shown here is derived from an EMBL/GenBank/DDBJ whole genome shotgun (WGS) entry which is preliminary data.</text>
</comment>
<proteinExistence type="predicted"/>
<name>A0A8J7QGH2_9BACT</name>
<gene>
    <name evidence="1" type="ORF">J3U88_25395</name>
</gene>
<dbReference type="RefSeq" id="WP_207861813.1">
    <property type="nucleotide sequence ID" value="NZ_JAFREP010000028.1"/>
</dbReference>
<organism evidence="1 2">
    <name type="scientific">Acanthopleuribacter pedis</name>
    <dbReference type="NCBI Taxonomy" id="442870"/>
    <lineage>
        <taxon>Bacteria</taxon>
        <taxon>Pseudomonadati</taxon>
        <taxon>Acidobacteriota</taxon>
        <taxon>Holophagae</taxon>
        <taxon>Acanthopleuribacterales</taxon>
        <taxon>Acanthopleuribacteraceae</taxon>
        <taxon>Acanthopleuribacter</taxon>
    </lineage>
</organism>
<keyword evidence="2" id="KW-1185">Reference proteome</keyword>
<accession>A0A8J7QGH2</accession>